<dbReference type="GO" id="GO:0015031">
    <property type="term" value="P:protein transport"/>
    <property type="evidence" value="ECO:0007669"/>
    <property type="project" value="UniProtKB-KW"/>
</dbReference>
<gene>
    <name evidence="8" type="ORF">Cgig2_018649</name>
</gene>
<evidence type="ECO:0000256" key="4">
    <source>
        <dbReference type="ARBA" id="ARBA00022658"/>
    </source>
</evidence>
<protein>
    <recommendedName>
        <fullName evidence="7">SEC7 domain-containing protein</fullName>
    </recommendedName>
</protein>
<keyword evidence="5" id="KW-0653">Protein transport</keyword>
<proteinExistence type="predicted"/>
<dbReference type="CDD" id="cd00171">
    <property type="entry name" value="Sec7"/>
    <property type="match status" value="1"/>
</dbReference>
<dbReference type="InterPro" id="IPR035999">
    <property type="entry name" value="Sec7_dom_sf"/>
</dbReference>
<dbReference type="FunFam" id="1.10.1000.11:FF:000002">
    <property type="entry name" value="Cytohesin 1"/>
    <property type="match status" value="1"/>
</dbReference>
<dbReference type="SMART" id="SM00222">
    <property type="entry name" value="Sec7"/>
    <property type="match status" value="1"/>
</dbReference>
<dbReference type="GO" id="GO:0032012">
    <property type="term" value="P:regulation of ARF protein signal transduction"/>
    <property type="evidence" value="ECO:0007669"/>
    <property type="project" value="InterPro"/>
</dbReference>
<dbReference type="Pfam" id="PF12783">
    <property type="entry name" value="Sec7-like_HUS"/>
    <property type="match status" value="1"/>
</dbReference>
<keyword evidence="4" id="KW-0344">Guanine-nucleotide releasing factor</keyword>
<dbReference type="Pfam" id="PF23325">
    <property type="entry name" value="TPR_28"/>
    <property type="match status" value="1"/>
</dbReference>
<dbReference type="Gene3D" id="1.10.220.20">
    <property type="match status" value="1"/>
</dbReference>
<evidence type="ECO:0000313" key="8">
    <source>
        <dbReference type="EMBL" id="KAJ8442393.1"/>
    </source>
</evidence>
<dbReference type="PANTHER" id="PTHR10663">
    <property type="entry name" value="GUANYL-NUCLEOTIDE EXCHANGE FACTOR"/>
    <property type="match status" value="1"/>
</dbReference>
<dbReference type="InterPro" id="IPR056604">
    <property type="entry name" value="GBF1-like_TPR"/>
</dbReference>
<dbReference type="SUPFAM" id="SSF48425">
    <property type="entry name" value="Sec7 domain"/>
    <property type="match status" value="1"/>
</dbReference>
<evidence type="ECO:0000256" key="5">
    <source>
        <dbReference type="ARBA" id="ARBA00022927"/>
    </source>
</evidence>
<feature type="region of interest" description="Disordered" evidence="6">
    <location>
        <begin position="838"/>
        <end position="863"/>
    </location>
</feature>
<accession>A0A9Q1QH73</accession>
<dbReference type="GO" id="GO:0005085">
    <property type="term" value="F:guanyl-nucleotide exchange factor activity"/>
    <property type="evidence" value="ECO:0007669"/>
    <property type="project" value="UniProtKB-KW"/>
</dbReference>
<sequence length="1355" mass="153575">MTRYIKREIGVSCTINTEVGAVLAALRSSHDVSNPEDHYYQDVSIQQSLKSLRSLIFNPQQEWRYVDPNIYLSPFLDIIQADDVPTVATGVALSSLLKLLRLEIFDDKTPGAKEAMNALVTATTNCRLERTDPVSEEGVLMKILQLLTGIMTHPASCLLRDEAVCTVINTCFQVVQQSATRGNLLQRTAKCTMHEITQMVFSRLNDIEIRSGENSESDSEDLDDDDEDMDSGFGLRCVVDIFHFLCSLLNVVQTVETEGVVTQTNDEDIQWFALVLINTALELSGDGFANHPKLLRMIRDDLFHHLIHYGTRSSAPILSMICSTVLNVYHFLHESIRLQLEAFFNYVLIRIASFGGLVHFQEVALEGIINLCRQPNFLIEAYVNYDCAFICNNIFEEIGKLLCKLAFPMGNPLTSLQLQAFEGLVIVIHTIADNINKGKDEISFGPYPVEITEYSSFWEELEMDEDGLETWVSELRLRKAQKRKILIAGTHFNQDEKKGYEYLRISHLVSEPPDPKDYAYFFRFTPKLNKTAIGDYLGDPDEFHLQVLKEFTNTFDFTGMILDNALRTYLDTFRLPGESQKIQRILEAFSDRYYDHQTSDLFETKDAVLIICYSLIMLNTDQHNPQVKKKMTEEEFIKNNRAINNGKDLPREYLSELFHSIATNAITVFAKAGTTAEMNPSRWIELIGRSRVVQPFIACEYDHRLGRDMFAGIAGPAVASLSAIFEHADDDDVLNECIEAVVSVARIARHGLEDILDELIASFCKFTTLLNPYASTEETLYIFANDMKPRMATLAVFTIANKFGEAIRGAWRNIVDCLLKLKRLKLLPQSVVELEMLSSEGGSTGGSHRRSESGNMPGSGRGTSGRFSNLLLERDEDSLVLGGSEFEQNLKVIQQCRIGNIFRNSSTFPVETLLNLGRSLIFAAAGKGQKFTTAVEEEETVGFCWDLVAVIGFANIDRFAAFWPAYNEYMISVAQFPVFSPIPFAEKAVVVFFKLCVKLLSSYQSDKYPEELIFKSISLMWKFDKEILDTCADFILQSVWTILTEYPGNVQTQLGWKTLLHLLSVTGRHPETYDQGVEILIQLLSDVTHMSTMNYPYCIDCAFGFVALRSSLIEKNIKIMDLMANSVNLLIQWYRSYSDPGNNVSNASISSNSSTEDNPKFGNLTMNLFVKLGEALRKTSLARREEVRNHAVVSLKKSFQLAEGLEFSSTNCINCFNYVIFAMVDDLHEKMLDYSRRENAEREMRSMEGTLRIAMELLTDVFLQYLKIISENPGFRTFWLGLLRRMDTCMKADLGMHGPSRMQDVVPELLKKMIAAMKDIEILVPKENDDLWEITYIQIQWIAPSIKGELFPDVL</sequence>
<dbReference type="Proteomes" id="UP001153076">
    <property type="component" value="Unassembled WGS sequence"/>
</dbReference>
<dbReference type="PANTHER" id="PTHR10663:SF322">
    <property type="entry name" value="ARF GUANINE-NUCLEOTIDE EXCHANGE FACTOR GNL2"/>
    <property type="match status" value="1"/>
</dbReference>
<keyword evidence="9" id="KW-1185">Reference proteome</keyword>
<dbReference type="Gene3D" id="1.10.1000.11">
    <property type="entry name" value="Arf Nucleotide-binding Site Opener,domain 2"/>
    <property type="match status" value="1"/>
</dbReference>
<evidence type="ECO:0000313" key="9">
    <source>
        <dbReference type="Proteomes" id="UP001153076"/>
    </source>
</evidence>
<dbReference type="InterPro" id="IPR016024">
    <property type="entry name" value="ARM-type_fold"/>
</dbReference>
<name>A0A9Q1QH73_9CARY</name>
<dbReference type="InterPro" id="IPR032691">
    <property type="entry name" value="Mon2/Sec7/BIG1-like_HUS"/>
</dbReference>
<dbReference type="Pfam" id="PF16213">
    <property type="entry name" value="DCB"/>
    <property type="match status" value="1"/>
</dbReference>
<evidence type="ECO:0000256" key="2">
    <source>
        <dbReference type="ARBA" id="ARBA00004514"/>
    </source>
</evidence>
<keyword evidence="3" id="KW-0813">Transport</keyword>
<dbReference type="InterPro" id="IPR000904">
    <property type="entry name" value="Sec7_dom"/>
</dbReference>
<dbReference type="GO" id="GO:0016192">
    <property type="term" value="P:vesicle-mediated transport"/>
    <property type="evidence" value="ECO:0007669"/>
    <property type="project" value="UniProtKB-ARBA"/>
</dbReference>
<dbReference type="InterPro" id="IPR023394">
    <property type="entry name" value="Sec7_C_sf"/>
</dbReference>
<feature type="domain" description="SEC7" evidence="7">
    <location>
        <begin position="474"/>
        <end position="664"/>
    </location>
</feature>
<comment type="caution">
    <text evidence="8">The sequence shown here is derived from an EMBL/GenBank/DDBJ whole genome shotgun (WGS) entry which is preliminary data.</text>
</comment>
<dbReference type="Pfam" id="PF01369">
    <property type="entry name" value="Sec7"/>
    <property type="match status" value="1"/>
</dbReference>
<dbReference type="EMBL" id="JAKOGI010000142">
    <property type="protein sequence ID" value="KAJ8442393.1"/>
    <property type="molecule type" value="Genomic_DNA"/>
</dbReference>
<dbReference type="InterPro" id="IPR032629">
    <property type="entry name" value="DCB_dom"/>
</dbReference>
<dbReference type="GO" id="GO:0016020">
    <property type="term" value="C:membrane"/>
    <property type="evidence" value="ECO:0007669"/>
    <property type="project" value="UniProtKB-SubCell"/>
</dbReference>
<dbReference type="OrthoDB" id="430364at2759"/>
<dbReference type="GO" id="GO:0012505">
    <property type="term" value="C:endomembrane system"/>
    <property type="evidence" value="ECO:0007669"/>
    <property type="project" value="UniProtKB-ARBA"/>
</dbReference>
<organism evidence="8 9">
    <name type="scientific">Carnegiea gigantea</name>
    <dbReference type="NCBI Taxonomy" id="171969"/>
    <lineage>
        <taxon>Eukaryota</taxon>
        <taxon>Viridiplantae</taxon>
        <taxon>Streptophyta</taxon>
        <taxon>Embryophyta</taxon>
        <taxon>Tracheophyta</taxon>
        <taxon>Spermatophyta</taxon>
        <taxon>Magnoliopsida</taxon>
        <taxon>eudicotyledons</taxon>
        <taxon>Gunneridae</taxon>
        <taxon>Pentapetalae</taxon>
        <taxon>Caryophyllales</taxon>
        <taxon>Cactineae</taxon>
        <taxon>Cactaceae</taxon>
        <taxon>Cactoideae</taxon>
        <taxon>Echinocereeae</taxon>
        <taxon>Carnegiea</taxon>
    </lineage>
</organism>
<reference evidence="8" key="1">
    <citation type="submission" date="2022-04" db="EMBL/GenBank/DDBJ databases">
        <title>Carnegiea gigantea Genome sequencing and assembly v2.</title>
        <authorList>
            <person name="Copetti D."/>
            <person name="Sanderson M.J."/>
            <person name="Burquez A."/>
            <person name="Wojciechowski M.F."/>
        </authorList>
    </citation>
    <scope>NUCLEOTIDE SEQUENCE</scope>
    <source>
        <strain evidence="8">SGP5-SGP5p</strain>
        <tissue evidence="8">Aerial part</tissue>
    </source>
</reference>
<dbReference type="GO" id="GO:0005829">
    <property type="term" value="C:cytosol"/>
    <property type="evidence" value="ECO:0007669"/>
    <property type="project" value="UniProtKB-SubCell"/>
</dbReference>
<evidence type="ECO:0000256" key="1">
    <source>
        <dbReference type="ARBA" id="ARBA00004287"/>
    </source>
</evidence>
<dbReference type="PROSITE" id="PS50190">
    <property type="entry name" value="SEC7"/>
    <property type="match status" value="1"/>
</dbReference>
<dbReference type="SUPFAM" id="SSF48371">
    <property type="entry name" value="ARM repeat"/>
    <property type="match status" value="2"/>
</dbReference>
<comment type="subcellular location">
    <subcellularLocation>
        <location evidence="2">Cytoplasm</location>
        <location evidence="2">Cytosol</location>
    </subcellularLocation>
    <subcellularLocation>
        <location evidence="1">Membrane</location>
        <topology evidence="1">Peripheral membrane protein</topology>
        <orientation evidence="1">Cytoplasmic side</orientation>
    </subcellularLocation>
</comment>
<evidence type="ECO:0000256" key="6">
    <source>
        <dbReference type="SAM" id="MobiDB-lite"/>
    </source>
</evidence>
<evidence type="ECO:0000256" key="3">
    <source>
        <dbReference type="ARBA" id="ARBA00022448"/>
    </source>
</evidence>
<evidence type="ECO:0000259" key="7">
    <source>
        <dbReference type="PROSITE" id="PS50190"/>
    </source>
</evidence>